<sequence length="291" mass="33503">MSTSVEPTSAVDHQDQLVRKWNYIESIAGDYGFNYDNFLDKTMLELLVDCRFSTAIFYYLVDGRLQMKKIVGDYTNGSFDIMQYQQELLNQSGSVIQAVDGPIVSYLIPIFFNNEVDGVMIVRLEDRFTMNQVVLDRMSKIVTTLIGQRRFQLEIKCLDPDTNLLATSYLALEQRWSGITCIAAFEIHELESKTANQRKMMRRVFEQLGFLVKKHIRPDIDKAIKDRGNRFYIIFKHTDSSDAKCRLVEINEALLKIDFSISLQPCNFELLAVIMSIRSDIGVVKGVRCCQ</sequence>
<dbReference type="EMBL" id="PFMC01000082">
    <property type="protein sequence ID" value="PIY93794.1"/>
    <property type="molecule type" value="Genomic_DNA"/>
</dbReference>
<name>A0A2M7RAW8_9BACT</name>
<evidence type="ECO:0000313" key="2">
    <source>
        <dbReference type="Proteomes" id="UP000228689"/>
    </source>
</evidence>
<protein>
    <recommendedName>
        <fullName evidence="3">GGDEF domain-containing protein</fullName>
    </recommendedName>
</protein>
<proteinExistence type="predicted"/>
<dbReference type="AlphaFoldDB" id="A0A2M7RAW8"/>
<comment type="caution">
    <text evidence="1">The sequence shown here is derived from an EMBL/GenBank/DDBJ whole genome shotgun (WGS) entry which is preliminary data.</text>
</comment>
<organism evidence="1 2">
    <name type="scientific">Candidatus Komeilibacteria bacterium CG_4_10_14_0_8_um_filter_37_78</name>
    <dbReference type="NCBI Taxonomy" id="1974471"/>
    <lineage>
        <taxon>Bacteria</taxon>
        <taxon>Candidatus Komeiliibacteriota</taxon>
    </lineage>
</organism>
<reference evidence="2" key="1">
    <citation type="submission" date="2017-09" db="EMBL/GenBank/DDBJ databases">
        <title>Depth-based differentiation of microbial function through sediment-hosted aquifers and enrichment of novel symbionts in the deep terrestrial subsurface.</title>
        <authorList>
            <person name="Probst A.J."/>
            <person name="Ladd B."/>
            <person name="Jarett J.K."/>
            <person name="Geller-Mcgrath D.E."/>
            <person name="Sieber C.M.K."/>
            <person name="Emerson J.B."/>
            <person name="Anantharaman K."/>
            <person name="Thomas B.C."/>
            <person name="Malmstrom R."/>
            <person name="Stieglmeier M."/>
            <person name="Klingl A."/>
            <person name="Woyke T."/>
            <person name="Ryan C.M."/>
            <person name="Banfield J.F."/>
        </authorList>
    </citation>
    <scope>NUCLEOTIDE SEQUENCE [LARGE SCALE GENOMIC DNA]</scope>
</reference>
<evidence type="ECO:0008006" key="3">
    <source>
        <dbReference type="Google" id="ProtNLM"/>
    </source>
</evidence>
<evidence type="ECO:0000313" key="1">
    <source>
        <dbReference type="EMBL" id="PIY93794.1"/>
    </source>
</evidence>
<gene>
    <name evidence="1" type="ORF">COY67_03510</name>
</gene>
<dbReference type="Proteomes" id="UP000228689">
    <property type="component" value="Unassembled WGS sequence"/>
</dbReference>
<accession>A0A2M7RAW8</accession>